<comment type="pathway">
    <text evidence="2">Lipid metabolism; fatty acid beta-oxidation.</text>
</comment>
<keyword evidence="7" id="KW-0443">Lipid metabolism</keyword>
<dbReference type="GO" id="GO:0016853">
    <property type="term" value="F:isomerase activity"/>
    <property type="evidence" value="ECO:0007669"/>
    <property type="project" value="UniProtKB-KW"/>
</dbReference>
<keyword evidence="4" id="KW-0442">Lipid degradation</keyword>
<comment type="caution">
    <text evidence="15">The sequence shown here is derived from an EMBL/GenBank/DDBJ whole genome shotgun (WGS) entry which is preliminary data.</text>
</comment>
<evidence type="ECO:0000259" key="14">
    <source>
        <dbReference type="Pfam" id="PF02737"/>
    </source>
</evidence>
<evidence type="ECO:0000259" key="13">
    <source>
        <dbReference type="Pfam" id="PF00725"/>
    </source>
</evidence>
<evidence type="ECO:0000256" key="6">
    <source>
        <dbReference type="ARBA" id="ARBA00023027"/>
    </source>
</evidence>
<comment type="subcellular location">
    <subcellularLocation>
        <location evidence="1">Peroxisome</location>
    </subcellularLocation>
</comment>
<dbReference type="InterPro" id="IPR001753">
    <property type="entry name" value="Enoyl-CoA_hydra/iso"/>
</dbReference>
<dbReference type="Pfam" id="PF00725">
    <property type="entry name" value="3HCDH"/>
    <property type="match status" value="2"/>
</dbReference>
<evidence type="ECO:0000256" key="7">
    <source>
        <dbReference type="ARBA" id="ARBA00023098"/>
    </source>
</evidence>
<dbReference type="GO" id="GO:0006635">
    <property type="term" value="P:fatty acid beta-oxidation"/>
    <property type="evidence" value="ECO:0007669"/>
    <property type="project" value="UniProtKB-UniPathway"/>
</dbReference>
<dbReference type="InterPro" id="IPR036291">
    <property type="entry name" value="NAD(P)-bd_dom_sf"/>
</dbReference>
<dbReference type="SUPFAM" id="SSF48179">
    <property type="entry name" value="6-phosphogluconate dehydrogenase C-terminal domain-like"/>
    <property type="match status" value="2"/>
</dbReference>
<keyword evidence="10" id="KW-0456">Lyase</keyword>
<evidence type="ECO:0000256" key="2">
    <source>
        <dbReference type="ARBA" id="ARBA00005005"/>
    </source>
</evidence>
<feature type="domain" description="3-hydroxyacyl-CoA dehydrogenase C-terminal" evidence="13">
    <location>
        <begin position="475"/>
        <end position="567"/>
    </location>
</feature>
<dbReference type="PANTHER" id="PTHR23309">
    <property type="entry name" value="3-HYDROXYACYL-COA DEHYROGENASE"/>
    <property type="match status" value="1"/>
</dbReference>
<comment type="catalytic activity">
    <reaction evidence="12">
        <text>a (3S)-3-hydroxyacyl-CoA + NAD(+) = a 3-oxoacyl-CoA + NADH + H(+)</text>
        <dbReference type="Rhea" id="RHEA:22432"/>
        <dbReference type="ChEBI" id="CHEBI:15378"/>
        <dbReference type="ChEBI" id="CHEBI:57318"/>
        <dbReference type="ChEBI" id="CHEBI:57540"/>
        <dbReference type="ChEBI" id="CHEBI:57945"/>
        <dbReference type="ChEBI" id="CHEBI:90726"/>
        <dbReference type="EC" id="1.1.1.35"/>
    </reaction>
</comment>
<reference evidence="15 16" key="1">
    <citation type="submission" date="2019-11" db="EMBL/GenBank/DDBJ databases">
        <title>Type strains purchased from KCTC, JCM and DSMZ.</title>
        <authorList>
            <person name="Lu H."/>
        </authorList>
    </citation>
    <scope>NUCLEOTIDE SEQUENCE [LARGE SCALE GENOMIC DNA]</scope>
    <source>
        <strain evidence="15 16">KCTC 22382</strain>
    </source>
</reference>
<dbReference type="InterPro" id="IPR029045">
    <property type="entry name" value="ClpP/crotonase-like_dom_sf"/>
</dbReference>
<dbReference type="Gene3D" id="3.90.226.10">
    <property type="entry name" value="2-enoyl-CoA Hydratase, Chain A, domain 1"/>
    <property type="match status" value="1"/>
</dbReference>
<evidence type="ECO:0000256" key="11">
    <source>
        <dbReference type="ARBA" id="ARBA00023268"/>
    </source>
</evidence>
<keyword evidence="16" id="KW-1185">Reference proteome</keyword>
<keyword evidence="3" id="KW-0276">Fatty acid metabolism</keyword>
<keyword evidence="5" id="KW-0560">Oxidoreductase</keyword>
<keyword evidence="9" id="KW-0413">Isomerase</keyword>
<name>A0A6L6PB48_9BURK</name>
<evidence type="ECO:0000256" key="3">
    <source>
        <dbReference type="ARBA" id="ARBA00022832"/>
    </source>
</evidence>
<dbReference type="CDD" id="cd06558">
    <property type="entry name" value="crotonase-like"/>
    <property type="match status" value="1"/>
</dbReference>
<dbReference type="SUPFAM" id="SSF51735">
    <property type="entry name" value="NAD(P)-binding Rossmann-fold domains"/>
    <property type="match status" value="1"/>
</dbReference>
<dbReference type="Pfam" id="PF02737">
    <property type="entry name" value="3HCDH_N"/>
    <property type="match status" value="1"/>
</dbReference>
<dbReference type="SUPFAM" id="SSF52096">
    <property type="entry name" value="ClpP/crotonase"/>
    <property type="match status" value="1"/>
</dbReference>
<dbReference type="UniPathway" id="UPA00659"/>
<dbReference type="AlphaFoldDB" id="A0A6L6PB48"/>
<evidence type="ECO:0000313" key="16">
    <source>
        <dbReference type="Proteomes" id="UP000475582"/>
    </source>
</evidence>
<dbReference type="RefSeq" id="WP_155461525.1">
    <property type="nucleotide sequence ID" value="NZ_WNKY01000001.1"/>
</dbReference>
<dbReference type="GO" id="GO:0070403">
    <property type="term" value="F:NAD+ binding"/>
    <property type="evidence" value="ECO:0007669"/>
    <property type="project" value="InterPro"/>
</dbReference>
<dbReference type="Gene3D" id="3.40.50.720">
    <property type="entry name" value="NAD(P)-binding Rossmann-like Domain"/>
    <property type="match status" value="1"/>
</dbReference>
<dbReference type="FunFam" id="1.10.1040.50:FF:000006">
    <property type="entry name" value="Peroxisomal bifunctional enzyme"/>
    <property type="match status" value="1"/>
</dbReference>
<evidence type="ECO:0000313" key="15">
    <source>
        <dbReference type="EMBL" id="MTV36174.1"/>
    </source>
</evidence>
<evidence type="ECO:0000256" key="4">
    <source>
        <dbReference type="ARBA" id="ARBA00022963"/>
    </source>
</evidence>
<protein>
    <submittedName>
        <fullName evidence="15">3-hydroxyacyl-CoA dehydrogenase</fullName>
    </submittedName>
</protein>
<dbReference type="Pfam" id="PF00378">
    <property type="entry name" value="ECH_1"/>
    <property type="match status" value="1"/>
</dbReference>
<sequence>MTAEYQVHGAVAVITLNNPPVNGMGLVTRTAAVKGIQQALADDAVKAIVITGAGKAFSGGADIKEFNTPKALAEPSLHTLIATAEGATKPVVAAIHTVCMGGGLELSLGCHYRVALPGAQIALPEVKLGLLPGAGGTQRLPRVLGLEPALNMIVSGNPVPSEKLPALFDEIFAADADIVQSAVAFAEKIAEVRPLPKVRDRKVDYPNHEAFLQFSRNTVKAMAGPFPAPLECVETVAASVTKKFDDGMKFERERFMHLIQTSESKSLRHAFFAERVAGKVPDVPADTPVRSIKSAAVIGAGMMGGGIAMNFLNAGIPVTLLETRQEALDKGIATIRKNYESSLKKGKLTQEKLDQRMGLLSGTLSYDDIGQADIVVEAVFEELSVKEAVFRKLDEVMKPGAILATNTSTLDVDKIAAFTKRPQDVIGTHFFSPANVMKLLEIVRGKETGKDVLATALALSRKLKKTGVVSGVCDGFIGNRMIEQYSRQAGFLLEEGALPEQVDKAAEKFGFAMGPFRMGDLAGNDIGWAIRKRRYVEKPEITYSKTADLLCEMGRYGQKTGGGWYDYKAGDRKAYPNEQVNAMIVQHSADLGITRRKISDEEIVERLVYSLVNEGALILEEGVALRASDIDMVYLTGYGFPLHRGGPMFYADTVGLPNVLAAINKYARGHQGQAWKPAPLLVRLAEEGKLFNS</sequence>
<accession>A0A6L6PB48</accession>
<keyword evidence="11" id="KW-0511">Multifunctional enzyme</keyword>
<evidence type="ECO:0000256" key="5">
    <source>
        <dbReference type="ARBA" id="ARBA00023002"/>
    </source>
</evidence>
<dbReference type="PANTHER" id="PTHR23309:SF51">
    <property type="entry name" value="3-HYDROXYACYL-COA DEHYDROGENASE-RELATED"/>
    <property type="match status" value="1"/>
</dbReference>
<evidence type="ECO:0000256" key="10">
    <source>
        <dbReference type="ARBA" id="ARBA00023239"/>
    </source>
</evidence>
<evidence type="ECO:0000256" key="9">
    <source>
        <dbReference type="ARBA" id="ARBA00023235"/>
    </source>
</evidence>
<evidence type="ECO:0000256" key="12">
    <source>
        <dbReference type="ARBA" id="ARBA00049556"/>
    </source>
</evidence>
<dbReference type="InterPro" id="IPR008927">
    <property type="entry name" value="6-PGluconate_DH-like_C_sf"/>
</dbReference>
<evidence type="ECO:0000256" key="8">
    <source>
        <dbReference type="ARBA" id="ARBA00023140"/>
    </source>
</evidence>
<feature type="domain" description="3-hydroxyacyl-CoA dehydrogenase C-terminal" evidence="13">
    <location>
        <begin position="603"/>
        <end position="690"/>
    </location>
</feature>
<feature type="domain" description="3-hydroxyacyl-CoA dehydrogenase NAD binding" evidence="14">
    <location>
        <begin position="295"/>
        <end position="470"/>
    </location>
</feature>
<dbReference type="GO" id="GO:0003857">
    <property type="term" value="F:(3S)-3-hydroxyacyl-CoA dehydrogenase (NAD+) activity"/>
    <property type="evidence" value="ECO:0007669"/>
    <property type="project" value="UniProtKB-EC"/>
</dbReference>
<dbReference type="EMBL" id="WNKY01000001">
    <property type="protein sequence ID" value="MTV36174.1"/>
    <property type="molecule type" value="Genomic_DNA"/>
</dbReference>
<dbReference type="InterPro" id="IPR006108">
    <property type="entry name" value="3HC_DH_C"/>
</dbReference>
<dbReference type="Proteomes" id="UP000475582">
    <property type="component" value="Unassembled WGS sequence"/>
</dbReference>
<evidence type="ECO:0000256" key="1">
    <source>
        <dbReference type="ARBA" id="ARBA00004275"/>
    </source>
</evidence>
<keyword evidence="6" id="KW-0520">NAD</keyword>
<dbReference type="FunFam" id="3.40.50.720:FF:000009">
    <property type="entry name" value="Fatty oxidation complex, alpha subunit"/>
    <property type="match status" value="1"/>
</dbReference>
<dbReference type="Gene3D" id="1.10.1040.50">
    <property type="match status" value="1"/>
</dbReference>
<organism evidence="15 16">
    <name type="scientific">Duganella radicis</name>
    <dbReference type="NCBI Taxonomy" id="551988"/>
    <lineage>
        <taxon>Bacteria</taxon>
        <taxon>Pseudomonadati</taxon>
        <taxon>Pseudomonadota</taxon>
        <taxon>Betaproteobacteria</taxon>
        <taxon>Burkholderiales</taxon>
        <taxon>Oxalobacteraceae</taxon>
        <taxon>Telluria group</taxon>
        <taxon>Duganella</taxon>
    </lineage>
</organism>
<keyword evidence="8" id="KW-0576">Peroxisome</keyword>
<dbReference type="InterPro" id="IPR006176">
    <property type="entry name" value="3-OHacyl-CoA_DH_NAD-bd"/>
</dbReference>
<dbReference type="OrthoDB" id="5287258at2"/>
<proteinExistence type="predicted"/>
<dbReference type="GO" id="GO:0004300">
    <property type="term" value="F:enoyl-CoA hydratase activity"/>
    <property type="evidence" value="ECO:0007669"/>
    <property type="project" value="UniProtKB-ARBA"/>
</dbReference>
<gene>
    <name evidence="15" type="ORF">GM676_01075</name>
</gene>